<comment type="caution">
    <text evidence="2">The sequence shown here is derived from an EMBL/GenBank/DDBJ whole genome shotgun (WGS) entry which is preliminary data.</text>
</comment>
<dbReference type="SUPFAM" id="SSF53474">
    <property type="entry name" value="alpha/beta-Hydrolases"/>
    <property type="match status" value="1"/>
</dbReference>
<organism evidence="2 3">
    <name type="scientific">Mycobacterium simulans</name>
    <dbReference type="NCBI Taxonomy" id="627089"/>
    <lineage>
        <taxon>Bacteria</taxon>
        <taxon>Bacillati</taxon>
        <taxon>Actinomycetota</taxon>
        <taxon>Actinomycetes</taxon>
        <taxon>Mycobacteriales</taxon>
        <taxon>Mycobacteriaceae</taxon>
        <taxon>Mycobacterium</taxon>
    </lineage>
</organism>
<accession>A0A7Z7NAD9</accession>
<name>A0A7Z7NAD9_9MYCO</name>
<dbReference type="AlphaFoldDB" id="A0A7Z7NAD9"/>
<dbReference type="Pfam" id="PF01738">
    <property type="entry name" value="DLH"/>
    <property type="match status" value="1"/>
</dbReference>
<evidence type="ECO:0000313" key="2">
    <source>
        <dbReference type="EMBL" id="SOJ55739.1"/>
    </source>
</evidence>
<protein>
    <submittedName>
        <fullName evidence="2">Carboxymethylenebutenolidase</fullName>
        <ecNumber evidence="2">3.1.1.45</ecNumber>
    </submittedName>
</protein>
<gene>
    <name evidence="2" type="primary">clcD</name>
    <name evidence="2" type="ORF">MSIMFB_03220</name>
</gene>
<dbReference type="PANTHER" id="PTHR46623">
    <property type="entry name" value="CARBOXYMETHYLENEBUTENOLIDASE-RELATED"/>
    <property type="match status" value="1"/>
</dbReference>
<keyword evidence="3" id="KW-1185">Reference proteome</keyword>
<evidence type="ECO:0000259" key="1">
    <source>
        <dbReference type="Pfam" id="PF01738"/>
    </source>
</evidence>
<evidence type="ECO:0000313" key="3">
    <source>
        <dbReference type="Proteomes" id="UP000554965"/>
    </source>
</evidence>
<dbReference type="GO" id="GO:0008806">
    <property type="term" value="F:carboxymethylenebutenolidase activity"/>
    <property type="evidence" value="ECO:0007669"/>
    <property type="project" value="UniProtKB-EC"/>
</dbReference>
<dbReference type="EMBL" id="OCTY01000002">
    <property type="protein sequence ID" value="SOJ55739.1"/>
    <property type="molecule type" value="Genomic_DNA"/>
</dbReference>
<dbReference type="InterPro" id="IPR002925">
    <property type="entry name" value="Dienelactn_hydro"/>
</dbReference>
<feature type="domain" description="Dienelactone hydrolase" evidence="1">
    <location>
        <begin position="24"/>
        <end position="239"/>
    </location>
</feature>
<keyword evidence="2" id="KW-0378">Hydrolase</keyword>
<proteinExistence type="predicted"/>
<dbReference type="PANTHER" id="PTHR46623:SF6">
    <property type="entry name" value="ALPHA_BETA-HYDROLASES SUPERFAMILY PROTEIN"/>
    <property type="match status" value="1"/>
</dbReference>
<dbReference type="InterPro" id="IPR029058">
    <property type="entry name" value="AB_hydrolase_fold"/>
</dbReference>
<reference evidence="2 3" key="1">
    <citation type="submission" date="2017-10" db="EMBL/GenBank/DDBJ databases">
        <authorList>
            <consortium name="Urmite Genomes"/>
        </authorList>
    </citation>
    <scope>NUCLEOTIDE SEQUENCE [LARGE SCALE GENOMIC DNA]</scope>
    <source>
        <strain evidence="2 3">FB-527</strain>
    </source>
</reference>
<dbReference type="Proteomes" id="UP000554965">
    <property type="component" value="Unassembled WGS sequence"/>
</dbReference>
<dbReference type="InterPro" id="IPR051049">
    <property type="entry name" value="Dienelactone_hydrolase-like"/>
</dbReference>
<sequence>MATSRLQLDDGMTTIEIDTPAGPIDALLGTPSGEGRWPGVVVIHDAVGYAPDNQAISSRIAQAGYLALTPNLYARGGRARCIRRVFRELLTKRGRALDDILAARDHLLAMPECTGQVGIAGFCMGGQFALIMSPRGFGASAPFYGTPLPRHLSDTLEGSCPIVASFGTRDPLGIGASQRLRQVTSAQHITTDIKAYRGVGHSFANKLPGQPLLRIAGFGYNEAATEDAWRRVFAFFGEHLQSNAE</sequence>
<dbReference type="Gene3D" id="3.40.50.1820">
    <property type="entry name" value="alpha/beta hydrolase"/>
    <property type="match status" value="1"/>
</dbReference>
<dbReference type="EC" id="3.1.1.45" evidence="2"/>